<dbReference type="Pfam" id="PF00534">
    <property type="entry name" value="Glycos_transf_1"/>
    <property type="match status" value="1"/>
</dbReference>
<keyword evidence="3" id="KW-0808">Transferase</keyword>
<dbReference type="InterPro" id="IPR028098">
    <property type="entry name" value="Glyco_trans_4-like_N"/>
</dbReference>
<dbReference type="Gene3D" id="3.40.50.2000">
    <property type="entry name" value="Glycogen Phosphorylase B"/>
    <property type="match status" value="2"/>
</dbReference>
<proteinExistence type="predicted"/>
<dbReference type="EMBL" id="CP002467">
    <property type="protein sequence ID" value="ADV82753.1"/>
    <property type="molecule type" value="Genomic_DNA"/>
</dbReference>
<evidence type="ECO:0000313" key="3">
    <source>
        <dbReference type="EMBL" id="ADV82753.1"/>
    </source>
</evidence>
<dbReference type="eggNOG" id="COG0438">
    <property type="taxonomic scope" value="Bacteria"/>
</dbReference>
<accession>E8V6L4</accession>
<feature type="domain" description="Glycosyl transferase family 1" evidence="1">
    <location>
        <begin position="220"/>
        <end position="344"/>
    </location>
</feature>
<keyword evidence="4" id="KW-1185">Reference proteome</keyword>
<sequence>MNEPVEHGTNTSLPEQLFLPDQQIAFVQDNFVQAGGGERVAEEIARALPTADVYTSVLVEQRLSKYLKTRSIHTSWMQGLPNLKKYYRHYLLLYPLAMRGIKLQKYDLVVSSCYGFAKMLRKRPDALHVCYCHSPSRWIWRYEDYARRENFNVFVNFFLRNLTRLLRNLDKQSADRVDVFIANSTVIAERIRLYYGRDSEIMFPPIDVQRFSISADIGDYYLIVSRLVGYKRVDLAIEACKLLGEKLIIVGEGPDRPRLESLAGSGIKFAGRLPDEEVTHLLSHCKAFLFPGEEDFGLTPLEAAASGRPCIAYGVGGVLDTIVNGETGVLFPEPTPVSMAEALVHSETIAWDPQKLRQHAEKFDRTLFAQRLVQRLTTLLQQREAKMNVRL</sequence>
<reference evidence="3 4" key="1">
    <citation type="journal article" date="2012" name="Stand. Genomic Sci.">
        <title>Complete genome sequence of Terriglobus saanensis type strain SP1PR4(T), an Acidobacteria from tundra soil.</title>
        <authorList>
            <person name="Rawat S.R."/>
            <person name="Mannisto M.K."/>
            <person name="Starovoytov V."/>
            <person name="Goodwin L."/>
            <person name="Nolan M."/>
            <person name="Hauser L."/>
            <person name="Land M."/>
            <person name="Davenport K.W."/>
            <person name="Woyke T."/>
            <person name="Haggblom M.M."/>
        </authorList>
    </citation>
    <scope>NUCLEOTIDE SEQUENCE</scope>
    <source>
        <strain evidence="4">ATCC BAA-1853 / DSM 23119 / SP1PR4</strain>
    </source>
</reference>
<dbReference type="STRING" id="401053.AciPR4_1949"/>
<protein>
    <submittedName>
        <fullName evidence="3">Glycosyl transferase group 1</fullName>
    </submittedName>
</protein>
<dbReference type="SUPFAM" id="SSF53756">
    <property type="entry name" value="UDP-Glycosyltransferase/glycogen phosphorylase"/>
    <property type="match status" value="1"/>
</dbReference>
<dbReference type="InterPro" id="IPR001296">
    <property type="entry name" value="Glyco_trans_1"/>
</dbReference>
<dbReference type="PANTHER" id="PTHR45947:SF3">
    <property type="entry name" value="SULFOQUINOVOSYL TRANSFERASE SQD2"/>
    <property type="match status" value="1"/>
</dbReference>
<evidence type="ECO:0000259" key="1">
    <source>
        <dbReference type="Pfam" id="PF00534"/>
    </source>
</evidence>
<dbReference type="HOGENOM" id="CLU_041001_0_0_0"/>
<dbReference type="RefSeq" id="WP_013568486.1">
    <property type="nucleotide sequence ID" value="NC_014963.1"/>
</dbReference>
<evidence type="ECO:0000313" key="4">
    <source>
        <dbReference type="Proteomes" id="UP000006844"/>
    </source>
</evidence>
<dbReference type="InterPro" id="IPR050194">
    <property type="entry name" value="Glycosyltransferase_grp1"/>
</dbReference>
<dbReference type="Proteomes" id="UP000006844">
    <property type="component" value="Chromosome"/>
</dbReference>
<gene>
    <name evidence="3" type="ordered locus">AciPR4_1949</name>
</gene>
<name>E8V6L4_TERSS</name>
<organism evidence="3 4">
    <name type="scientific">Terriglobus saanensis (strain ATCC BAA-1853 / DSM 23119 / SP1PR4)</name>
    <dbReference type="NCBI Taxonomy" id="401053"/>
    <lineage>
        <taxon>Bacteria</taxon>
        <taxon>Pseudomonadati</taxon>
        <taxon>Acidobacteriota</taxon>
        <taxon>Terriglobia</taxon>
        <taxon>Terriglobales</taxon>
        <taxon>Acidobacteriaceae</taxon>
        <taxon>Terriglobus</taxon>
    </lineage>
</organism>
<feature type="domain" description="Glycosyltransferase subfamily 4-like N-terminal" evidence="2">
    <location>
        <begin position="35"/>
        <end position="210"/>
    </location>
</feature>
<dbReference type="PANTHER" id="PTHR45947">
    <property type="entry name" value="SULFOQUINOVOSYL TRANSFERASE SQD2"/>
    <property type="match status" value="1"/>
</dbReference>
<dbReference type="OrthoDB" id="9801609at2"/>
<evidence type="ECO:0000259" key="2">
    <source>
        <dbReference type="Pfam" id="PF13439"/>
    </source>
</evidence>
<dbReference type="Pfam" id="PF13439">
    <property type="entry name" value="Glyco_transf_4"/>
    <property type="match status" value="1"/>
</dbReference>
<dbReference type="AlphaFoldDB" id="E8V6L4"/>
<dbReference type="GO" id="GO:0016757">
    <property type="term" value="F:glycosyltransferase activity"/>
    <property type="evidence" value="ECO:0007669"/>
    <property type="project" value="InterPro"/>
</dbReference>
<dbReference type="KEGG" id="tsa:AciPR4_1949"/>